<reference evidence="3" key="1">
    <citation type="journal article" date="2011" name="Nat. Genet.">
        <title>The Arabidopsis lyrata genome sequence and the basis of rapid genome size change.</title>
        <authorList>
            <person name="Hu T.T."/>
            <person name="Pattyn P."/>
            <person name="Bakker E.G."/>
            <person name="Cao J."/>
            <person name="Cheng J.-F."/>
            <person name="Clark R.M."/>
            <person name="Fahlgren N."/>
            <person name="Fawcett J.A."/>
            <person name="Grimwood J."/>
            <person name="Gundlach H."/>
            <person name="Haberer G."/>
            <person name="Hollister J.D."/>
            <person name="Ossowski S."/>
            <person name="Ottilar R.P."/>
            <person name="Salamov A.A."/>
            <person name="Schneeberger K."/>
            <person name="Spannagl M."/>
            <person name="Wang X."/>
            <person name="Yang L."/>
            <person name="Nasrallah M.E."/>
            <person name="Bergelson J."/>
            <person name="Carrington J.C."/>
            <person name="Gaut B.S."/>
            <person name="Schmutz J."/>
            <person name="Mayer K.F.X."/>
            <person name="Van de Peer Y."/>
            <person name="Grigoriev I.V."/>
            <person name="Nordborg M."/>
            <person name="Weigel D."/>
            <person name="Guo Y.-L."/>
        </authorList>
    </citation>
    <scope>NUCLEOTIDE SEQUENCE [LARGE SCALE GENOMIC DNA]</scope>
    <source>
        <strain evidence="3">cv. MN47</strain>
    </source>
</reference>
<protein>
    <recommendedName>
        <fullName evidence="4">No apical meristem-associated C-terminal domain-containing protein</fullName>
    </recommendedName>
</protein>
<evidence type="ECO:0008006" key="4">
    <source>
        <dbReference type="Google" id="ProtNLM"/>
    </source>
</evidence>
<keyword evidence="3" id="KW-1185">Reference proteome</keyword>
<gene>
    <name evidence="2" type="ORF">ARALYDRAFT_913904</name>
</gene>
<feature type="region of interest" description="Disordered" evidence="1">
    <location>
        <begin position="35"/>
        <end position="70"/>
    </location>
</feature>
<dbReference type="HOGENOM" id="CLU_1464870_0_0_1"/>
<dbReference type="AlphaFoldDB" id="D7MF86"/>
<proteinExistence type="predicted"/>
<name>D7MF86_ARALL</name>
<dbReference type="Proteomes" id="UP000008694">
    <property type="component" value="Unassembled WGS sequence"/>
</dbReference>
<organism evidence="3">
    <name type="scientific">Arabidopsis lyrata subsp. lyrata</name>
    <name type="common">Lyre-leaved rock-cress</name>
    <dbReference type="NCBI Taxonomy" id="81972"/>
    <lineage>
        <taxon>Eukaryota</taxon>
        <taxon>Viridiplantae</taxon>
        <taxon>Streptophyta</taxon>
        <taxon>Embryophyta</taxon>
        <taxon>Tracheophyta</taxon>
        <taxon>Spermatophyta</taxon>
        <taxon>Magnoliopsida</taxon>
        <taxon>eudicotyledons</taxon>
        <taxon>Gunneridae</taxon>
        <taxon>Pentapetalae</taxon>
        <taxon>rosids</taxon>
        <taxon>malvids</taxon>
        <taxon>Brassicales</taxon>
        <taxon>Brassicaceae</taxon>
        <taxon>Camelineae</taxon>
        <taxon>Arabidopsis</taxon>
    </lineage>
</organism>
<dbReference type="Gramene" id="scaffold_701646.1">
    <property type="protein sequence ID" value="scaffold_701646.1"/>
    <property type="gene ID" value="scaffold_701646.1"/>
</dbReference>
<evidence type="ECO:0000313" key="2">
    <source>
        <dbReference type="EMBL" id="EFH45863.1"/>
    </source>
</evidence>
<dbReference type="EMBL" id="GL348719">
    <property type="protein sequence ID" value="EFH45863.1"/>
    <property type="molecule type" value="Genomic_DNA"/>
</dbReference>
<evidence type="ECO:0000313" key="3">
    <source>
        <dbReference type="Proteomes" id="UP000008694"/>
    </source>
</evidence>
<feature type="compositionally biased region" description="Polar residues" evidence="1">
    <location>
        <begin position="52"/>
        <end position="65"/>
    </location>
</feature>
<feature type="region of interest" description="Disordered" evidence="1">
    <location>
        <begin position="96"/>
        <end position="126"/>
    </location>
</feature>
<evidence type="ECO:0000256" key="1">
    <source>
        <dbReference type="SAM" id="MobiDB-lite"/>
    </source>
</evidence>
<accession>D7MF86</accession>
<sequence>MDSHNGPYNQSPGSYVSLQNFPYHSFSLAGASEIPSFSSQPSLVPSHPEILSFSSEPAHAQTQPEESALDRRAKRLWSNPDDLVLISGCWIDMNPTSKTTSNKRKADDASPSVGSTIGEEVSRPPGIKAMKKLRKKGKEKAAPPAEDNKILEAKQKDMELKKQLQQMSLLDTLIAKKETLDEEEIALKKKLIAEVYNSL</sequence>